<reference evidence="1 2" key="1">
    <citation type="journal article" date="2003" name="Mol. Microbiol.">
        <title>Genome-based analysis of virulence genes in a non-biofilm-forming Staphylococcus epidermidis strain (ATCC 12228).</title>
        <authorList>
            <person name="Zhang Y.Q."/>
            <person name="Ren S.X."/>
            <person name="Li H.L."/>
            <person name="Wang Y.X."/>
            <person name="Fu G."/>
            <person name="Yang J."/>
            <person name="Qin Z.Q."/>
            <person name="Miao Y.G."/>
            <person name="Wang W.Y."/>
            <person name="Chen R.S."/>
            <person name="Shen Y."/>
            <person name="Chen Z."/>
            <person name="Yuan Z.H."/>
            <person name="Zhao G.P."/>
            <person name="Qu D."/>
            <person name="Danchin A."/>
            <person name="Wen Y.M."/>
        </authorList>
    </citation>
    <scope>NUCLEOTIDE SEQUENCE [LARGE SCALE GENOMIC DNA]</scope>
    <source>
        <strain evidence="2">ATCC 12228 / FDA PCI 1200</strain>
    </source>
</reference>
<dbReference type="OrthoDB" id="9869952at2"/>
<evidence type="ECO:0000313" key="2">
    <source>
        <dbReference type="Proteomes" id="UP000001411"/>
    </source>
</evidence>
<name>A0A0H2VEK4_STAES</name>
<gene>
    <name evidence="1" type="ordered locus">SE_0336</name>
</gene>
<proteinExistence type="predicted"/>
<dbReference type="KEGG" id="sep:SE_0336"/>
<sequence>MSFFCVTLCIIDIDDAKKLPVASYKLKIQLAL</sequence>
<dbReference type="HOGENOM" id="CLU_3391511_0_0_9"/>
<organism evidence="1 2">
    <name type="scientific">Staphylococcus epidermidis (strain ATCC 12228 / FDA PCI 1200)</name>
    <dbReference type="NCBI Taxonomy" id="176280"/>
    <lineage>
        <taxon>Bacteria</taxon>
        <taxon>Bacillati</taxon>
        <taxon>Bacillota</taxon>
        <taxon>Bacilli</taxon>
        <taxon>Bacillales</taxon>
        <taxon>Staphylococcaceae</taxon>
        <taxon>Staphylococcus</taxon>
    </lineage>
</organism>
<dbReference type="Proteomes" id="UP000001411">
    <property type="component" value="Chromosome"/>
</dbReference>
<evidence type="ECO:0000313" key="1">
    <source>
        <dbReference type="EMBL" id="AAO03933.1"/>
    </source>
</evidence>
<dbReference type="EMBL" id="AE015929">
    <property type="protein sequence ID" value="AAO03933.1"/>
    <property type="molecule type" value="Genomic_DNA"/>
</dbReference>
<accession>A0A0H2VEK4</accession>
<dbReference type="AlphaFoldDB" id="A0A0H2VEK4"/>
<protein>
    <submittedName>
        <fullName evidence="1">Uncharacterized protein</fullName>
    </submittedName>
</protein>